<reference evidence="1" key="1">
    <citation type="journal article" date="2014" name="Int. J. Syst. Evol. Microbiol.">
        <title>Complete genome of a new Firmicutes species belonging to the dominant human colonic microbiota ('Ruminococcus bicirculans') reveals two chromosomes and a selective capacity to utilize plant glucans.</title>
        <authorList>
            <consortium name="NISC Comparative Sequencing Program"/>
            <person name="Wegmann U."/>
            <person name="Louis P."/>
            <person name="Goesmann A."/>
            <person name="Henrissat B."/>
            <person name="Duncan S.H."/>
            <person name="Flint H.J."/>
        </authorList>
    </citation>
    <scope>NUCLEOTIDE SEQUENCE</scope>
    <source>
        <strain evidence="1">NBRC 109915</strain>
    </source>
</reference>
<protein>
    <recommendedName>
        <fullName evidence="3">LVIVD repeat-containing protein</fullName>
    </recommendedName>
</protein>
<dbReference type="EMBL" id="BSNL01000025">
    <property type="protein sequence ID" value="GLQ29463.1"/>
    <property type="molecule type" value="Genomic_DNA"/>
</dbReference>
<comment type="caution">
    <text evidence="1">The sequence shown here is derived from an EMBL/GenBank/DDBJ whole genome shotgun (WGS) entry which is preliminary data.</text>
</comment>
<reference evidence="1" key="2">
    <citation type="submission" date="2023-01" db="EMBL/GenBank/DDBJ databases">
        <title>Draft genome sequence of Sulfitobacter pacificus strain NBRC 109915.</title>
        <authorList>
            <person name="Sun Q."/>
            <person name="Mori K."/>
        </authorList>
    </citation>
    <scope>NUCLEOTIDE SEQUENCE</scope>
    <source>
        <strain evidence="1">NBRC 109915</strain>
    </source>
</reference>
<evidence type="ECO:0008006" key="3">
    <source>
        <dbReference type="Google" id="ProtNLM"/>
    </source>
</evidence>
<evidence type="ECO:0000313" key="1">
    <source>
        <dbReference type="EMBL" id="GLQ29463.1"/>
    </source>
</evidence>
<accession>A0ABQ5VRC8</accession>
<name>A0ABQ5VRC8_9RHOB</name>
<keyword evidence="2" id="KW-1185">Reference proteome</keyword>
<sequence>MHTMSLNSRNFGKVAGSRWRTANLCTKLAASVLAIGFASCGAAQEATHPDPASYGLDPETGVFTHPEAAPFYAYSGPRRFEGSLEALDDKTYIKNMKVEAQWPIVVKPGHSWQHTVDMDGSRYMIHYYRHILKIYDITNPKELEIILEKTYEDGEWFGAASIAFNEELQKWIMIQSFEVPRSIGGLKGKKYDSPEAVEAIKNAKAFRGVRIYEMDSITEWTQIAEISTNTLNPHGTKQEGSGALDVPNYNGGKYAFITAAPDNTFTNIEYPNYIYSPAQMILDVEDPYNPKWVSTWWVPGQRLGEEKQYKEWRQYGNRVSWTGARLPISTPVPLDEGGKYGYTVMGGLGFHVLDLEDPANPTALGSIDLPVNVGGVEGDNIDVTRVESRGIVLANGYPMNEDCYEPYKDIYVIDVSTPDAPEIISTLPRPTPPKEAAFTDFCQRLGKFGPKRPTPFFAPGEADENLAIYPFNNAGVQIFDITDPMNATIAGYFIPPMTDDLNDPRSYITPVESIFVEWDRNLIWAFANSGMYLLSADVLGEPNFGPVDPIQN</sequence>
<gene>
    <name evidence="1" type="ORF">GCM10007927_42670</name>
</gene>
<dbReference type="Proteomes" id="UP001161388">
    <property type="component" value="Unassembled WGS sequence"/>
</dbReference>
<evidence type="ECO:0000313" key="2">
    <source>
        <dbReference type="Proteomes" id="UP001161388"/>
    </source>
</evidence>
<organism evidence="1 2">
    <name type="scientific">Sulfitobacter pacificus</name>
    <dbReference type="NCBI Taxonomy" id="1499314"/>
    <lineage>
        <taxon>Bacteria</taxon>
        <taxon>Pseudomonadati</taxon>
        <taxon>Pseudomonadota</taxon>
        <taxon>Alphaproteobacteria</taxon>
        <taxon>Rhodobacterales</taxon>
        <taxon>Roseobacteraceae</taxon>
        <taxon>Sulfitobacter</taxon>
    </lineage>
</organism>
<proteinExistence type="predicted"/>